<evidence type="ECO:0000256" key="1">
    <source>
        <dbReference type="ARBA" id="ARBA00007637"/>
    </source>
</evidence>
<evidence type="ECO:0000259" key="3">
    <source>
        <dbReference type="Pfam" id="PF01370"/>
    </source>
</evidence>
<evidence type="ECO:0000313" key="4">
    <source>
        <dbReference type="EMBL" id="KIL42845.1"/>
    </source>
</evidence>
<evidence type="ECO:0000256" key="2">
    <source>
        <dbReference type="SAM" id="Phobius"/>
    </source>
</evidence>
<dbReference type="InterPro" id="IPR036291">
    <property type="entry name" value="NAD(P)-bd_dom_sf"/>
</dbReference>
<keyword evidence="5" id="KW-1185">Reference proteome</keyword>
<feature type="domain" description="NAD-dependent epimerase/dehydratase" evidence="3">
    <location>
        <begin position="3"/>
        <end position="221"/>
    </location>
</feature>
<dbReference type="InterPro" id="IPR029016">
    <property type="entry name" value="GAF-like_dom_sf"/>
</dbReference>
<feature type="transmembrane region" description="Helical" evidence="2">
    <location>
        <begin position="323"/>
        <end position="344"/>
    </location>
</feature>
<dbReference type="PANTHER" id="PTHR43000">
    <property type="entry name" value="DTDP-D-GLUCOSE 4,6-DEHYDRATASE-RELATED"/>
    <property type="match status" value="1"/>
</dbReference>
<evidence type="ECO:0000313" key="5">
    <source>
        <dbReference type="Proteomes" id="UP000031950"/>
    </source>
</evidence>
<keyword evidence="2" id="KW-1133">Transmembrane helix</keyword>
<dbReference type="Proteomes" id="UP000031950">
    <property type="component" value="Unassembled WGS sequence"/>
</dbReference>
<proteinExistence type="inferred from homology"/>
<dbReference type="InterPro" id="IPR001509">
    <property type="entry name" value="Epimerase_deHydtase"/>
</dbReference>
<gene>
    <name evidence="4" type="ORF">KP77_34750</name>
</gene>
<dbReference type="OrthoDB" id="9771073at2"/>
<sequence length="721" mass="81072">MNVLVTGGYGFIGSFIAERFFKENHRIFIIDNLISGKKENIDFKHRSFIGDVTDEKCESFFKAHSFDVVIHCAAQTSVQRSIEKPFEDSSTNILGLINMLNLSIKYGVEKFVFCSSAAVYGENPTLPLKEGEHLDPVSPYGINKMNGELYCRKWEELYGLSSLVLRFANVYGPRQHVSAESGVISIYTTNLSKQQPITVFGTGDQTRDFIYAGDVAEAVYRGVISGLSGTYNVSNNIQTSINELVARLTKENPGYSVERVASKKGDIAFSQLDNTSLKRDLDWVPKYSLDEGLKATLEYYKNKPAVKPVKEMKNRSPLWNSHWMYLAENIVLFFIFYALSILAVPAVESIDFWMIYVLLAALLFGKTQALLSSFLAISVHVNQALSSGREMGSLFMDNELLATFTIYLLIGLIISYVVDRRKIELKFTKDELASSRNQYSFLATVYEETLEIKNELQQQILRSDNGIGQIYQATRSLDSLEPEALFTGSIHVLEETLKSRHFAIYSIAPNGFARLVAKSKDQEFLPAASLKIDKGTLVDKAITQKQIGFNQSLSSTEPFFVAPIVQQNETVAMIVCYDASFQQLTLSFQNLVDVVTRLISAALERSSSYIQEINNERYIEDTNALKPAYFSRILAQKQQAADTLQIPYTLLFINEKAFNTEKLQLIGSILRTTDYFGFDEKGDLYIVLSNTELNDAGMVIERLAGKYIEASVIEKEMPHVG</sequence>
<dbReference type="RefSeq" id="WP_041123959.1">
    <property type="nucleotide sequence ID" value="NZ_JXRQ01000030.1"/>
</dbReference>
<reference evidence="4 5" key="1">
    <citation type="submission" date="2015-01" db="EMBL/GenBank/DDBJ databases">
        <title>Genome sequence of Jeotgalibacillus alimentarius.</title>
        <authorList>
            <person name="Goh K.M."/>
            <person name="Chan K.-G."/>
            <person name="Yaakop A.S."/>
            <person name="Ee R."/>
            <person name="Gan H.M."/>
            <person name="Chan C.S."/>
        </authorList>
    </citation>
    <scope>NUCLEOTIDE SEQUENCE [LARGE SCALE GENOMIC DNA]</scope>
    <source>
        <strain evidence="4 5">YKJ-13</strain>
    </source>
</reference>
<organism evidence="4 5">
    <name type="scientific">Jeotgalibacillus alimentarius</name>
    <dbReference type="NCBI Taxonomy" id="135826"/>
    <lineage>
        <taxon>Bacteria</taxon>
        <taxon>Bacillati</taxon>
        <taxon>Bacillota</taxon>
        <taxon>Bacilli</taxon>
        <taxon>Bacillales</taxon>
        <taxon>Caryophanaceae</taxon>
        <taxon>Jeotgalibacillus</taxon>
    </lineage>
</organism>
<feature type="transmembrane region" description="Helical" evidence="2">
    <location>
        <begin position="400"/>
        <end position="418"/>
    </location>
</feature>
<dbReference type="Pfam" id="PF01370">
    <property type="entry name" value="Epimerase"/>
    <property type="match status" value="1"/>
</dbReference>
<keyword evidence="2" id="KW-0812">Transmembrane</keyword>
<accession>A0A0C2QXR6</accession>
<dbReference type="EMBL" id="JXRQ01000030">
    <property type="protein sequence ID" value="KIL42845.1"/>
    <property type="molecule type" value="Genomic_DNA"/>
</dbReference>
<dbReference type="PATRIC" id="fig|135826.4.peg.3451"/>
<comment type="similarity">
    <text evidence="1">Belongs to the NAD(P)-dependent epimerase/dehydratase family.</text>
</comment>
<dbReference type="STRING" id="135826.KP77_34750"/>
<comment type="caution">
    <text evidence="4">The sequence shown here is derived from an EMBL/GenBank/DDBJ whole genome shotgun (WGS) entry which is preliminary data.</text>
</comment>
<protein>
    <recommendedName>
        <fullName evidence="3">NAD-dependent epimerase/dehydratase domain-containing protein</fullName>
    </recommendedName>
</protein>
<dbReference type="Gene3D" id="3.30.450.40">
    <property type="match status" value="1"/>
</dbReference>
<feature type="transmembrane region" description="Helical" evidence="2">
    <location>
        <begin position="356"/>
        <end position="380"/>
    </location>
</feature>
<dbReference type="Gene3D" id="3.40.50.720">
    <property type="entry name" value="NAD(P)-binding Rossmann-like Domain"/>
    <property type="match status" value="1"/>
</dbReference>
<dbReference type="SUPFAM" id="SSF51735">
    <property type="entry name" value="NAD(P)-binding Rossmann-fold domains"/>
    <property type="match status" value="1"/>
</dbReference>
<dbReference type="AlphaFoldDB" id="A0A0C2QXR6"/>
<name>A0A0C2QXR6_9BACL</name>
<dbReference type="SUPFAM" id="SSF55781">
    <property type="entry name" value="GAF domain-like"/>
    <property type="match status" value="1"/>
</dbReference>
<keyword evidence="2" id="KW-0472">Membrane</keyword>
<dbReference type="Gene3D" id="3.90.25.10">
    <property type="entry name" value="UDP-galactose 4-epimerase, domain 1"/>
    <property type="match status" value="1"/>
</dbReference>